<reference evidence="2" key="1">
    <citation type="submission" date="2025-08" db="UniProtKB">
        <authorList>
            <consortium name="Ensembl"/>
        </authorList>
    </citation>
    <scope>IDENTIFICATION</scope>
</reference>
<dbReference type="Ensembl" id="ENSHCOT00000000234.1">
    <property type="protein sequence ID" value="ENSHCOP00000022780.1"/>
    <property type="gene ID" value="ENSHCOG00000010727.1"/>
</dbReference>
<evidence type="ECO:0000313" key="3">
    <source>
        <dbReference type="Proteomes" id="UP000264820"/>
    </source>
</evidence>
<dbReference type="Proteomes" id="UP000264820">
    <property type="component" value="Unplaced"/>
</dbReference>
<protein>
    <submittedName>
        <fullName evidence="2">Uncharacterized protein</fullName>
    </submittedName>
</protein>
<dbReference type="AlphaFoldDB" id="A0A3Q2YUZ5"/>
<reference evidence="2" key="2">
    <citation type="submission" date="2025-09" db="UniProtKB">
        <authorList>
            <consortium name="Ensembl"/>
        </authorList>
    </citation>
    <scope>IDENTIFICATION</scope>
</reference>
<proteinExistence type="predicted"/>
<sequence length="53" mass="5630">CRDTGRSSGLAHDAQAGDPRQHHADGTATTLTGTEPGRKHLAVHPRQLALEPH</sequence>
<organism evidence="2 3">
    <name type="scientific">Hippocampus comes</name>
    <name type="common">Tiger tail seahorse</name>
    <dbReference type="NCBI Taxonomy" id="109280"/>
    <lineage>
        <taxon>Eukaryota</taxon>
        <taxon>Metazoa</taxon>
        <taxon>Chordata</taxon>
        <taxon>Craniata</taxon>
        <taxon>Vertebrata</taxon>
        <taxon>Euteleostomi</taxon>
        <taxon>Actinopterygii</taxon>
        <taxon>Neopterygii</taxon>
        <taxon>Teleostei</taxon>
        <taxon>Neoteleostei</taxon>
        <taxon>Acanthomorphata</taxon>
        <taxon>Syngnathiaria</taxon>
        <taxon>Syngnathiformes</taxon>
        <taxon>Syngnathoidei</taxon>
        <taxon>Syngnathidae</taxon>
        <taxon>Hippocampus</taxon>
    </lineage>
</organism>
<keyword evidence="3" id="KW-1185">Reference proteome</keyword>
<evidence type="ECO:0000313" key="2">
    <source>
        <dbReference type="Ensembl" id="ENSHCOP00000022780.1"/>
    </source>
</evidence>
<name>A0A3Q2YUZ5_HIPCM</name>
<feature type="region of interest" description="Disordered" evidence="1">
    <location>
        <begin position="1"/>
        <end position="53"/>
    </location>
</feature>
<accession>A0A3Q2YUZ5</accession>
<evidence type="ECO:0000256" key="1">
    <source>
        <dbReference type="SAM" id="MobiDB-lite"/>
    </source>
</evidence>